<protein>
    <recommendedName>
        <fullName evidence="4">Alcohol dehydrogenase-like N-terminal domain-containing protein</fullName>
    </recommendedName>
</protein>
<proteinExistence type="predicted"/>
<dbReference type="VEuPathDB" id="FungiDB:PYU1_G007530"/>
<dbReference type="Proteomes" id="UP000019132">
    <property type="component" value="Unassembled WGS sequence"/>
</dbReference>
<dbReference type="eggNOG" id="KOG0023">
    <property type="taxonomic scope" value="Eukaryota"/>
</dbReference>
<accession>K3WRF2</accession>
<evidence type="ECO:0000259" key="4">
    <source>
        <dbReference type="Pfam" id="PF08240"/>
    </source>
</evidence>
<keyword evidence="6" id="KW-1185">Reference proteome</keyword>
<reference evidence="6" key="2">
    <citation type="submission" date="2010-04" db="EMBL/GenBank/DDBJ databases">
        <authorList>
            <person name="Buell R."/>
            <person name="Hamilton J."/>
            <person name="Hostetler J."/>
        </authorList>
    </citation>
    <scope>NUCLEOTIDE SEQUENCE [LARGE SCALE GENOMIC DNA]</scope>
    <source>
        <strain evidence="6">DAOM:BR144</strain>
    </source>
</reference>
<evidence type="ECO:0000313" key="6">
    <source>
        <dbReference type="Proteomes" id="UP000019132"/>
    </source>
</evidence>
<dbReference type="EnsemblProtists" id="PYU1_T007546">
    <property type="protein sequence ID" value="PYU1_T007546"/>
    <property type="gene ID" value="PYU1_G007530"/>
</dbReference>
<reference evidence="5" key="3">
    <citation type="submission" date="2015-02" db="UniProtKB">
        <authorList>
            <consortium name="EnsemblProtists"/>
        </authorList>
    </citation>
    <scope>IDENTIFICATION</scope>
    <source>
        <strain evidence="5">DAOM BR144</strain>
    </source>
</reference>
<dbReference type="InterPro" id="IPR002328">
    <property type="entry name" value="ADH_Zn_CS"/>
</dbReference>
<evidence type="ECO:0000256" key="2">
    <source>
        <dbReference type="ARBA" id="ARBA00022833"/>
    </source>
</evidence>
<dbReference type="Pfam" id="PF08240">
    <property type="entry name" value="ADH_N"/>
    <property type="match status" value="1"/>
</dbReference>
<reference evidence="6" key="1">
    <citation type="journal article" date="2010" name="Genome Biol.">
        <title>Genome sequence of the necrotrophic plant pathogen Pythium ultimum reveals original pathogenicity mechanisms and effector repertoire.</title>
        <authorList>
            <person name="Levesque C.A."/>
            <person name="Brouwer H."/>
            <person name="Cano L."/>
            <person name="Hamilton J.P."/>
            <person name="Holt C."/>
            <person name="Huitema E."/>
            <person name="Raffaele S."/>
            <person name="Robideau G.P."/>
            <person name="Thines M."/>
            <person name="Win J."/>
            <person name="Zerillo M.M."/>
            <person name="Beakes G.W."/>
            <person name="Boore J.L."/>
            <person name="Busam D."/>
            <person name="Dumas B."/>
            <person name="Ferriera S."/>
            <person name="Fuerstenberg S.I."/>
            <person name="Gachon C.M."/>
            <person name="Gaulin E."/>
            <person name="Govers F."/>
            <person name="Grenville-Briggs L."/>
            <person name="Horner N."/>
            <person name="Hostetler J."/>
            <person name="Jiang R.H."/>
            <person name="Johnson J."/>
            <person name="Krajaejun T."/>
            <person name="Lin H."/>
            <person name="Meijer H.J."/>
            <person name="Moore B."/>
            <person name="Morris P."/>
            <person name="Phuntmart V."/>
            <person name="Puiu D."/>
            <person name="Shetty J."/>
            <person name="Stajich J.E."/>
            <person name="Tripathy S."/>
            <person name="Wawra S."/>
            <person name="van West P."/>
            <person name="Whitty B.R."/>
            <person name="Coutinho P.M."/>
            <person name="Henrissat B."/>
            <person name="Martin F."/>
            <person name="Thomas P.D."/>
            <person name="Tyler B.M."/>
            <person name="De Vries R.P."/>
            <person name="Kamoun S."/>
            <person name="Yandell M."/>
            <person name="Tisserat N."/>
            <person name="Buell C.R."/>
        </authorList>
    </citation>
    <scope>NUCLEOTIDE SEQUENCE</scope>
    <source>
        <strain evidence="6">DAOM:BR144</strain>
    </source>
</reference>
<dbReference type="AlphaFoldDB" id="K3WRF2"/>
<dbReference type="InterPro" id="IPR047109">
    <property type="entry name" value="CAD-like"/>
</dbReference>
<evidence type="ECO:0000256" key="1">
    <source>
        <dbReference type="ARBA" id="ARBA00022723"/>
    </source>
</evidence>
<evidence type="ECO:0000256" key="3">
    <source>
        <dbReference type="ARBA" id="ARBA00023002"/>
    </source>
</evidence>
<dbReference type="InterPro" id="IPR013154">
    <property type="entry name" value="ADH-like_N"/>
</dbReference>
<feature type="domain" description="Alcohol dehydrogenase-like N-terminal" evidence="4">
    <location>
        <begin position="36"/>
        <end position="152"/>
    </location>
</feature>
<organism evidence="5 6">
    <name type="scientific">Globisporangium ultimum (strain ATCC 200006 / CBS 805.95 / DAOM BR144)</name>
    <name type="common">Pythium ultimum</name>
    <dbReference type="NCBI Taxonomy" id="431595"/>
    <lineage>
        <taxon>Eukaryota</taxon>
        <taxon>Sar</taxon>
        <taxon>Stramenopiles</taxon>
        <taxon>Oomycota</taxon>
        <taxon>Peronosporomycetes</taxon>
        <taxon>Pythiales</taxon>
        <taxon>Pythiaceae</taxon>
        <taxon>Globisporangium</taxon>
    </lineage>
</organism>
<keyword evidence="1" id="KW-0479">Metal-binding</keyword>
<name>K3WRF2_GLOUD</name>
<dbReference type="PROSITE" id="PS00059">
    <property type="entry name" value="ADH_ZINC"/>
    <property type="match status" value="1"/>
</dbReference>
<dbReference type="GO" id="GO:0008270">
    <property type="term" value="F:zinc ion binding"/>
    <property type="evidence" value="ECO:0007669"/>
    <property type="project" value="InterPro"/>
</dbReference>
<dbReference type="InParanoid" id="K3WRF2"/>
<dbReference type="InterPro" id="IPR011032">
    <property type="entry name" value="GroES-like_sf"/>
</dbReference>
<dbReference type="EMBL" id="GL376585">
    <property type="status" value="NOT_ANNOTATED_CDS"/>
    <property type="molecule type" value="Genomic_DNA"/>
</dbReference>
<dbReference type="SUPFAM" id="SSF50129">
    <property type="entry name" value="GroES-like"/>
    <property type="match status" value="1"/>
</dbReference>
<evidence type="ECO:0000313" key="5">
    <source>
        <dbReference type="EnsemblProtists" id="PYU1_T007546"/>
    </source>
</evidence>
<dbReference type="Gene3D" id="3.90.180.10">
    <property type="entry name" value="Medium-chain alcohol dehydrogenases, catalytic domain"/>
    <property type="match status" value="1"/>
</dbReference>
<dbReference type="GO" id="GO:0016616">
    <property type="term" value="F:oxidoreductase activity, acting on the CH-OH group of donors, NAD or NADP as acceptor"/>
    <property type="evidence" value="ECO:0007669"/>
    <property type="project" value="InterPro"/>
</dbReference>
<dbReference type="HOGENOM" id="CLU_026673_23_11_1"/>
<keyword evidence="3" id="KW-0560">Oxidoreductase</keyword>
<dbReference type="OMA" id="AYCARTV"/>
<dbReference type="PANTHER" id="PTHR42683">
    <property type="entry name" value="ALDEHYDE REDUCTASE"/>
    <property type="match status" value="1"/>
</dbReference>
<dbReference type="STRING" id="431595.K3WRF2"/>
<keyword evidence="2" id="KW-0862">Zinc</keyword>
<sequence>MSSINIAAPRTINAYAKLEQDGEIKPWQYQSRPLGAEDVEIKISHCGICGSDVHCLDCGWGSTPLPCVAGHEIIGIVTLVGSAVTTLAVGDRVGVGAQVWACLNKEKERPCVECADGADAYCARTVWTINLKYKDGSPSYGGYADYIRVLSRARHSAPLHRLGL</sequence>